<comment type="caution">
    <text evidence="6">The sequence shown here is derived from an EMBL/GenBank/DDBJ whole genome shotgun (WGS) entry which is preliminary data.</text>
</comment>
<comment type="subcellular location">
    <subcellularLocation>
        <location evidence="1">Cell outer membrane</location>
    </subcellularLocation>
</comment>
<gene>
    <name evidence="6" type="ORF">ITJ86_04640</name>
</gene>
<keyword evidence="7" id="KW-1185">Reference proteome</keyword>
<evidence type="ECO:0000313" key="6">
    <source>
        <dbReference type="EMBL" id="MBF8149170.1"/>
    </source>
</evidence>
<dbReference type="Gene3D" id="2.60.120.260">
    <property type="entry name" value="Galactose-binding domain-like"/>
    <property type="match status" value="1"/>
</dbReference>
<dbReference type="InterPro" id="IPR036737">
    <property type="entry name" value="OmpA-like_sf"/>
</dbReference>
<dbReference type="PROSITE" id="PS51123">
    <property type="entry name" value="OMPA_2"/>
    <property type="match status" value="1"/>
</dbReference>
<evidence type="ECO:0000259" key="5">
    <source>
        <dbReference type="PROSITE" id="PS51123"/>
    </source>
</evidence>
<protein>
    <submittedName>
        <fullName evidence="6">OmpA family protein</fullName>
    </submittedName>
</protein>
<proteinExistence type="predicted"/>
<name>A0ABS0EFD5_9FLAO</name>
<dbReference type="Gene3D" id="3.30.1330.60">
    <property type="entry name" value="OmpA-like domain"/>
    <property type="match status" value="1"/>
</dbReference>
<dbReference type="InterPro" id="IPR006665">
    <property type="entry name" value="OmpA-like"/>
</dbReference>
<dbReference type="CDD" id="cd07185">
    <property type="entry name" value="OmpA_C-like"/>
    <property type="match status" value="1"/>
</dbReference>
<organism evidence="6 7">
    <name type="scientific">Winogradskyella marina</name>
    <dbReference type="NCBI Taxonomy" id="2785530"/>
    <lineage>
        <taxon>Bacteria</taxon>
        <taxon>Pseudomonadati</taxon>
        <taxon>Bacteroidota</taxon>
        <taxon>Flavobacteriia</taxon>
        <taxon>Flavobacteriales</taxon>
        <taxon>Flavobacteriaceae</taxon>
        <taxon>Winogradskyella</taxon>
    </lineage>
</organism>
<dbReference type="PANTHER" id="PTHR30329:SF21">
    <property type="entry name" value="LIPOPROTEIN YIAD-RELATED"/>
    <property type="match status" value="1"/>
</dbReference>
<sequence>MKPPILFLFIFYSFISTSQNLVLNPSFEDHSTYKCIVNLGGFNNGVLDWSIPNHGSTDFFDTCSEDMGANNYNGIQNPKTGSSYAGMYFYTDKNYREYVQGELSKTLVEGKKYKMTFYLSLADKSSYALKDIEVLITEEKLKPCYDSNSCEKVIKPSKVTKKKFKLYSNTEEVYFSNKEIWTEYSFEFTAEGYENYFSIGNFYRNPKTKKQQVVSNSPYFFSYYYIDDVSIEPLEKEVVIETIKTIEEPTIKTNEIHTFKNVLFDFDKADLLEVSKEELNQLYKHLEANLTLNIEIYGHTDAIGLETRNQDLSEQRAKAVSNYLITKGLDVTRITSFGFGSTQPIADNDSEEGQQLNRRVAFKLIEN</sequence>
<dbReference type="Pfam" id="PF00691">
    <property type="entry name" value="OmpA"/>
    <property type="match status" value="1"/>
</dbReference>
<evidence type="ECO:0000256" key="4">
    <source>
        <dbReference type="PROSITE-ProRule" id="PRU00473"/>
    </source>
</evidence>
<dbReference type="InterPro" id="IPR006664">
    <property type="entry name" value="OMP_bac"/>
</dbReference>
<evidence type="ECO:0000256" key="1">
    <source>
        <dbReference type="ARBA" id="ARBA00004442"/>
    </source>
</evidence>
<dbReference type="Proteomes" id="UP000611215">
    <property type="component" value="Unassembled WGS sequence"/>
</dbReference>
<keyword evidence="2 4" id="KW-0472">Membrane</keyword>
<accession>A0ABS0EFD5</accession>
<evidence type="ECO:0000256" key="3">
    <source>
        <dbReference type="ARBA" id="ARBA00023237"/>
    </source>
</evidence>
<evidence type="ECO:0000313" key="7">
    <source>
        <dbReference type="Proteomes" id="UP000611215"/>
    </source>
</evidence>
<reference evidence="6 7" key="1">
    <citation type="submission" date="2020-11" db="EMBL/GenBank/DDBJ databases">
        <title>Winogradskyella marina sp. nov., isolated from marine sediment.</title>
        <authorList>
            <person name="Bo J."/>
            <person name="Wang S."/>
            <person name="Song X."/>
            <person name="Du Z."/>
        </authorList>
    </citation>
    <scope>NUCLEOTIDE SEQUENCE [LARGE SCALE GENOMIC DNA]</scope>
    <source>
        <strain evidence="6 7">F6397</strain>
    </source>
</reference>
<feature type="domain" description="OmpA-like" evidence="5">
    <location>
        <begin position="251"/>
        <end position="367"/>
    </location>
</feature>
<dbReference type="RefSeq" id="WP_195870439.1">
    <property type="nucleotide sequence ID" value="NZ_JADOET010000002.1"/>
</dbReference>
<dbReference type="PANTHER" id="PTHR30329">
    <property type="entry name" value="STATOR ELEMENT OF FLAGELLAR MOTOR COMPLEX"/>
    <property type="match status" value="1"/>
</dbReference>
<dbReference type="EMBL" id="JADOET010000002">
    <property type="protein sequence ID" value="MBF8149170.1"/>
    <property type="molecule type" value="Genomic_DNA"/>
</dbReference>
<dbReference type="InterPro" id="IPR050330">
    <property type="entry name" value="Bact_OuterMem_StrucFunc"/>
</dbReference>
<dbReference type="SUPFAM" id="SSF103088">
    <property type="entry name" value="OmpA-like"/>
    <property type="match status" value="1"/>
</dbReference>
<keyword evidence="3" id="KW-0998">Cell outer membrane</keyword>
<dbReference type="PRINTS" id="PR01021">
    <property type="entry name" value="OMPADOMAIN"/>
</dbReference>
<evidence type="ECO:0000256" key="2">
    <source>
        <dbReference type="ARBA" id="ARBA00023136"/>
    </source>
</evidence>